<reference evidence="2" key="1">
    <citation type="submission" date="2022-12" db="EMBL/GenBank/DDBJ databases">
        <authorList>
            <person name="Petersen C."/>
        </authorList>
    </citation>
    <scope>NUCLEOTIDE SEQUENCE</scope>
    <source>
        <strain evidence="2">IBT 15544</strain>
    </source>
</reference>
<dbReference type="GeneID" id="83182257"/>
<gene>
    <name evidence="2" type="ORF">N7498_007894</name>
</gene>
<feature type="domain" description="Myb-like" evidence="1">
    <location>
        <begin position="351"/>
        <end position="405"/>
    </location>
</feature>
<dbReference type="EMBL" id="JAPQKR010000014">
    <property type="protein sequence ID" value="KAJ5198777.1"/>
    <property type="molecule type" value="Genomic_DNA"/>
</dbReference>
<dbReference type="Proteomes" id="UP001150904">
    <property type="component" value="Unassembled WGS sequence"/>
</dbReference>
<protein>
    <recommendedName>
        <fullName evidence="1">Myb-like domain-containing protein</fullName>
    </recommendedName>
</protein>
<comment type="caution">
    <text evidence="2">The sequence shown here is derived from an EMBL/GenBank/DDBJ whole genome shotgun (WGS) entry which is preliminary data.</text>
</comment>
<dbReference type="RefSeq" id="XP_058307205.1">
    <property type="nucleotide sequence ID" value="XM_058454956.1"/>
</dbReference>
<evidence type="ECO:0000313" key="3">
    <source>
        <dbReference type="Proteomes" id="UP001150904"/>
    </source>
</evidence>
<sequence length="415" mass="46278">MSSATYRLETFRSWNPIQEKAQPSWKPLDTCRYPSPVSIMTTPSPSNPREPLLENQKIYSPRPQRHPLPVRPPAEVCLHGGLQPETQIARSEPEVSGRPSSVIAGDIETFNLEEILHVQDLPSSGNVHHTPIFDDIGRDSEYQLPSFESGDPGFDFTAGQHFQVGPPESPIQTGDLPDDVSIDPAILDNYRFPDVEEIQAVEPTPHVAVGPARPSAGKSRFFVKDACHHNKNRPHGSQRTVKSGRQSSRINKLAVVVKSQPKVETDRFAEGLGCKNVSFSTVRAQFSELSVDDRLQFLSWLFESALYHCAPVTSAKDTSTSRCILKHEKDVAPTLSNSSTSGKMGDTEYICPSRKGLPYSVEEDRLLVMLREEQKLAWSEVTKRFAQKFPGRNQSSIQVYWSTTLSKRLSLAKNS</sequence>
<evidence type="ECO:0000313" key="2">
    <source>
        <dbReference type="EMBL" id="KAJ5198777.1"/>
    </source>
</evidence>
<proteinExistence type="predicted"/>
<name>A0A9W9JMQ3_9EURO</name>
<dbReference type="AlphaFoldDB" id="A0A9W9JMQ3"/>
<dbReference type="PROSITE" id="PS50090">
    <property type="entry name" value="MYB_LIKE"/>
    <property type="match status" value="1"/>
</dbReference>
<accession>A0A9W9JMQ3</accession>
<evidence type="ECO:0000259" key="1">
    <source>
        <dbReference type="PROSITE" id="PS50090"/>
    </source>
</evidence>
<dbReference type="Gene3D" id="1.10.10.60">
    <property type="entry name" value="Homeodomain-like"/>
    <property type="match status" value="1"/>
</dbReference>
<reference evidence="2" key="2">
    <citation type="journal article" date="2023" name="IMA Fungus">
        <title>Comparative genomic study of the Penicillium genus elucidates a diverse pangenome and 15 lateral gene transfer events.</title>
        <authorList>
            <person name="Petersen C."/>
            <person name="Sorensen T."/>
            <person name="Nielsen M.R."/>
            <person name="Sondergaard T.E."/>
            <person name="Sorensen J.L."/>
            <person name="Fitzpatrick D.A."/>
            <person name="Frisvad J.C."/>
            <person name="Nielsen K.L."/>
        </authorList>
    </citation>
    <scope>NUCLEOTIDE SEQUENCE</scope>
    <source>
        <strain evidence="2">IBT 15544</strain>
    </source>
</reference>
<dbReference type="CDD" id="cd00167">
    <property type="entry name" value="SANT"/>
    <property type="match status" value="1"/>
</dbReference>
<dbReference type="OrthoDB" id="2143914at2759"/>
<organism evidence="2 3">
    <name type="scientific">Penicillium cinerascens</name>
    <dbReference type="NCBI Taxonomy" id="70096"/>
    <lineage>
        <taxon>Eukaryota</taxon>
        <taxon>Fungi</taxon>
        <taxon>Dikarya</taxon>
        <taxon>Ascomycota</taxon>
        <taxon>Pezizomycotina</taxon>
        <taxon>Eurotiomycetes</taxon>
        <taxon>Eurotiomycetidae</taxon>
        <taxon>Eurotiales</taxon>
        <taxon>Aspergillaceae</taxon>
        <taxon>Penicillium</taxon>
    </lineage>
</organism>
<dbReference type="InterPro" id="IPR001005">
    <property type="entry name" value="SANT/Myb"/>
</dbReference>
<keyword evidence="3" id="KW-1185">Reference proteome</keyword>